<proteinExistence type="predicted"/>
<keyword evidence="1" id="KW-0067">ATP-binding</keyword>
<accession>A0AC61QMY8</accession>
<protein>
    <submittedName>
        <fullName evidence="1">ATP-binding protein</fullName>
    </submittedName>
</protein>
<organism evidence="1 2">
    <name type="scientific">Palleniella muris</name>
    <dbReference type="NCBI Taxonomy" id="3038145"/>
    <lineage>
        <taxon>Bacteria</taxon>
        <taxon>Pseudomonadati</taxon>
        <taxon>Bacteroidota</taxon>
        <taxon>Bacteroidia</taxon>
        <taxon>Bacteroidales</taxon>
        <taxon>Prevotellaceae</taxon>
        <taxon>Palleniella</taxon>
    </lineage>
</organism>
<comment type="caution">
    <text evidence="1">The sequence shown here is derived from an EMBL/GenBank/DDBJ whole genome shotgun (WGS) entry which is preliminary data.</text>
</comment>
<dbReference type="Proteomes" id="UP000308886">
    <property type="component" value="Unassembled WGS sequence"/>
</dbReference>
<evidence type="ECO:0000313" key="2">
    <source>
        <dbReference type="Proteomes" id="UP000308886"/>
    </source>
</evidence>
<keyword evidence="1" id="KW-0547">Nucleotide-binding</keyword>
<evidence type="ECO:0000313" key="1">
    <source>
        <dbReference type="EMBL" id="TGX80740.1"/>
    </source>
</evidence>
<gene>
    <name evidence="1" type="ORF">E5358_12035</name>
</gene>
<reference evidence="1" key="1">
    <citation type="submission" date="2019-04" db="EMBL/GenBank/DDBJ databases">
        <title>Microbes associate with the intestines of laboratory mice.</title>
        <authorList>
            <person name="Navarre W."/>
            <person name="Wong E."/>
            <person name="Huang K."/>
            <person name="Tropini C."/>
            <person name="Ng K."/>
            <person name="Yu B."/>
        </authorList>
    </citation>
    <scope>NUCLEOTIDE SEQUENCE</scope>
    <source>
        <strain evidence="1">NM73_A23</strain>
    </source>
</reference>
<dbReference type="EMBL" id="SRZC01000022">
    <property type="protein sequence ID" value="TGX80740.1"/>
    <property type="molecule type" value="Genomic_DNA"/>
</dbReference>
<sequence length="378" mass="43505">MIERTLSNKIKDRLFQGKAIILIGARQVGKSTLLKFIANETERKTLFLDCDDPEARSMLTNANMTDLKILIGQHELVVIDEAQRVENIGLTLKLITDNMPHCQLLVTGSSALDLSDTINEPLTGRKYEYNLFPLSTQEIMNTEGLLKVRQSLETRLIYGSYPDVITHKDNAKELLMNLANSYLYKDILKKDNIRKPELLEKLLVALALQVGSEVSYNEIAQTIGTDSKTVEKYIGLLEQCFVVFRLNALSRNVRTELKKSKKIFFYDNGIRNALIQNFSPLNLRTDKGALWENFFISERIKRNHYNDCYAKMYFWRTSGKQEIDYIEEEDGLFRVFEMKANPKKGHTSMPTLFLNNYNVAEQVVVTPDNYISYLVNVE</sequence>
<name>A0AC61QMY8_9BACT</name>
<keyword evidence="2" id="KW-1185">Reference proteome</keyword>